<organism evidence="3 4">
    <name type="scientific">Aeromicrobium endophyticum</name>
    <dbReference type="NCBI Taxonomy" id="2292704"/>
    <lineage>
        <taxon>Bacteria</taxon>
        <taxon>Bacillati</taxon>
        <taxon>Actinomycetota</taxon>
        <taxon>Actinomycetes</taxon>
        <taxon>Propionibacteriales</taxon>
        <taxon>Nocardioidaceae</taxon>
        <taxon>Aeromicrobium</taxon>
    </lineage>
</organism>
<name>A0A371PDU3_9ACTN</name>
<dbReference type="InterPro" id="IPR002711">
    <property type="entry name" value="HNH"/>
</dbReference>
<feature type="compositionally biased region" description="Polar residues" evidence="1">
    <location>
        <begin position="177"/>
        <end position="188"/>
    </location>
</feature>
<dbReference type="InterPro" id="IPR052892">
    <property type="entry name" value="NA-targeting_endonuclease"/>
</dbReference>
<keyword evidence="3" id="KW-0540">Nuclease</keyword>
<gene>
    <name evidence="3" type="ORF">DX116_09090</name>
</gene>
<evidence type="ECO:0000256" key="1">
    <source>
        <dbReference type="SAM" id="MobiDB-lite"/>
    </source>
</evidence>
<keyword evidence="3" id="KW-0378">Hydrolase</keyword>
<keyword evidence="3" id="KW-0255">Endonuclease</keyword>
<feature type="domain" description="HNH" evidence="2">
    <location>
        <begin position="65"/>
        <end position="116"/>
    </location>
</feature>
<dbReference type="EMBL" id="QUBR01000001">
    <property type="protein sequence ID" value="REK74101.1"/>
    <property type="molecule type" value="Genomic_DNA"/>
</dbReference>
<reference evidence="3 4" key="1">
    <citation type="submission" date="2018-08" db="EMBL/GenBank/DDBJ databases">
        <title>Aeromicrobium sp. M2KJ-4, whole genome shotgun sequence.</title>
        <authorList>
            <person name="Tuo L."/>
        </authorList>
    </citation>
    <scope>NUCLEOTIDE SEQUENCE [LARGE SCALE GENOMIC DNA]</scope>
    <source>
        <strain evidence="3 4">M2KJ-4</strain>
    </source>
</reference>
<feature type="region of interest" description="Disordered" evidence="1">
    <location>
        <begin position="113"/>
        <end position="188"/>
    </location>
</feature>
<accession>A0A371PDU3</accession>
<evidence type="ECO:0000313" key="4">
    <source>
        <dbReference type="Proteomes" id="UP000265581"/>
    </source>
</evidence>
<dbReference type="Proteomes" id="UP000265581">
    <property type="component" value="Unassembled WGS sequence"/>
</dbReference>
<evidence type="ECO:0000313" key="3">
    <source>
        <dbReference type="EMBL" id="REK74101.1"/>
    </source>
</evidence>
<dbReference type="InterPro" id="IPR003615">
    <property type="entry name" value="HNH_nuc"/>
</dbReference>
<dbReference type="CDD" id="cd00085">
    <property type="entry name" value="HNHc"/>
    <property type="match status" value="1"/>
</dbReference>
<sequence length="188" mass="20327">MLVEVGLWEVVDVDDRSVHQFHDWTHYNDSKAKIMADRIARQLRKELFADPDLIKAIRARDGDRCRYCGCLVRWGNQRGPSGATYDHVIPVGRPGCTNTLKNVVTACRGCNARKKDMTPDEAGMRLLRPGTLGAPAPEGLNPSDSPSGSGLVGSGAGSGPSPDSIPDPIPPKKTRKAATTQPRTRSKA</sequence>
<comment type="caution">
    <text evidence="3">The sequence shown here is derived from an EMBL/GenBank/DDBJ whole genome shotgun (WGS) entry which is preliminary data.</text>
</comment>
<evidence type="ECO:0000259" key="2">
    <source>
        <dbReference type="Pfam" id="PF01844"/>
    </source>
</evidence>
<dbReference type="PANTHER" id="PTHR33877">
    <property type="entry name" value="SLL1193 PROTEIN"/>
    <property type="match status" value="1"/>
</dbReference>
<dbReference type="GO" id="GO:0003676">
    <property type="term" value="F:nucleic acid binding"/>
    <property type="evidence" value="ECO:0007669"/>
    <property type="project" value="InterPro"/>
</dbReference>
<protein>
    <submittedName>
        <fullName evidence="3">HNH endonuclease</fullName>
    </submittedName>
</protein>
<dbReference type="GO" id="GO:0008270">
    <property type="term" value="F:zinc ion binding"/>
    <property type="evidence" value="ECO:0007669"/>
    <property type="project" value="InterPro"/>
</dbReference>
<dbReference type="Gene3D" id="1.10.30.50">
    <property type="match status" value="1"/>
</dbReference>
<dbReference type="AlphaFoldDB" id="A0A371PDU3"/>
<dbReference type="Pfam" id="PF01844">
    <property type="entry name" value="HNH"/>
    <property type="match status" value="1"/>
</dbReference>
<proteinExistence type="predicted"/>
<dbReference type="PANTHER" id="PTHR33877:SF2">
    <property type="entry name" value="OS07G0170200 PROTEIN"/>
    <property type="match status" value="1"/>
</dbReference>
<dbReference type="GO" id="GO:0004519">
    <property type="term" value="F:endonuclease activity"/>
    <property type="evidence" value="ECO:0007669"/>
    <property type="project" value="UniProtKB-KW"/>
</dbReference>
<dbReference type="OrthoDB" id="9802901at2"/>
<keyword evidence="4" id="KW-1185">Reference proteome</keyword>